<dbReference type="Proteomes" id="UP000031523">
    <property type="component" value="Chromosome"/>
</dbReference>
<proteinExistence type="predicted"/>
<dbReference type="EMBL" id="CP010519">
    <property type="protein sequence ID" value="AJE85693.1"/>
    <property type="molecule type" value="Genomic_DNA"/>
</dbReference>
<dbReference type="KEGG" id="sals:SLNWT_5317"/>
<protein>
    <submittedName>
        <fullName evidence="1">Uncharacterized protein</fullName>
    </submittedName>
</protein>
<reference evidence="1 2" key="1">
    <citation type="submission" date="2015-01" db="EMBL/GenBank/DDBJ databases">
        <title>Enhanced salinomycin production by adjusting the supply of polyketide extender units in Streptomyce albus DSM 41398.</title>
        <authorList>
            <person name="Lu C."/>
        </authorList>
    </citation>
    <scope>NUCLEOTIDE SEQUENCE [LARGE SCALE GENOMIC DNA]</scope>
    <source>
        <strain evidence="2">ATCC 21838 / DSM 41398 / FERM P-419 / JCM 4703 / NBRC 107858</strain>
    </source>
</reference>
<accession>A0A0B5ESB7</accession>
<organism evidence="1 2">
    <name type="scientific">Streptomyces albus (strain ATCC 21838 / DSM 41398 / FERM P-419 / JCM 4703 / NBRC 107858)</name>
    <dbReference type="NCBI Taxonomy" id="1081613"/>
    <lineage>
        <taxon>Bacteria</taxon>
        <taxon>Bacillati</taxon>
        <taxon>Actinomycetota</taxon>
        <taxon>Actinomycetes</taxon>
        <taxon>Kitasatosporales</taxon>
        <taxon>Streptomycetaceae</taxon>
        <taxon>Streptomyces</taxon>
    </lineage>
</organism>
<dbReference type="AlphaFoldDB" id="A0A0B5ESB7"/>
<keyword evidence="2" id="KW-1185">Reference proteome</keyword>
<evidence type="ECO:0000313" key="1">
    <source>
        <dbReference type="EMBL" id="AJE85693.1"/>
    </source>
</evidence>
<sequence length="76" mass="8021">MQVRLTGSLAGCGCLLNSRVTIEQWSEYSAFGRHVRGHGVSLPTDGAMCACDRSQAAGLPRHCAAGPWGCAWGCQL</sequence>
<name>A0A0B5ESB7_STRA4</name>
<gene>
    <name evidence="1" type="ORF">SLNWT_5317</name>
</gene>
<evidence type="ECO:0000313" key="2">
    <source>
        <dbReference type="Proteomes" id="UP000031523"/>
    </source>
</evidence>